<reference evidence="2" key="1">
    <citation type="submission" date="2019-03" db="EMBL/GenBank/DDBJ databases">
        <authorList>
            <person name="Mank J."/>
            <person name="Almeida P."/>
        </authorList>
    </citation>
    <scope>NUCLEOTIDE SEQUENCE</scope>
    <source>
        <strain evidence="2">78183</strain>
    </source>
</reference>
<feature type="region of interest" description="Disordered" evidence="1">
    <location>
        <begin position="125"/>
        <end position="149"/>
    </location>
</feature>
<accession>A0A6N2LBD9</accession>
<dbReference type="EMBL" id="CAADRP010000835">
    <property type="protein sequence ID" value="VFU32707.1"/>
    <property type="molecule type" value="Genomic_DNA"/>
</dbReference>
<sequence>MESPLGQSSERLNELRAKMLGSVGRDYRLYVHLWRENLRNSSHPLEECIQYWPEKPARNRHVGGAYATEIKKLYHEKFVFLMTISTSSLWQITADLGFDLLIFMEGSGFSDASSAVRKKRSCIHVSPLPSTPPSETASKLSSDENTDHG</sequence>
<name>A0A6N2LBD9_SALVM</name>
<proteinExistence type="predicted"/>
<evidence type="ECO:0000256" key="1">
    <source>
        <dbReference type="SAM" id="MobiDB-lite"/>
    </source>
</evidence>
<organism evidence="2">
    <name type="scientific">Salix viminalis</name>
    <name type="common">Common osier</name>
    <name type="synonym">Basket willow</name>
    <dbReference type="NCBI Taxonomy" id="40686"/>
    <lineage>
        <taxon>Eukaryota</taxon>
        <taxon>Viridiplantae</taxon>
        <taxon>Streptophyta</taxon>
        <taxon>Embryophyta</taxon>
        <taxon>Tracheophyta</taxon>
        <taxon>Spermatophyta</taxon>
        <taxon>Magnoliopsida</taxon>
        <taxon>eudicotyledons</taxon>
        <taxon>Gunneridae</taxon>
        <taxon>Pentapetalae</taxon>
        <taxon>rosids</taxon>
        <taxon>fabids</taxon>
        <taxon>Malpighiales</taxon>
        <taxon>Salicaceae</taxon>
        <taxon>Saliceae</taxon>
        <taxon>Salix</taxon>
    </lineage>
</organism>
<protein>
    <submittedName>
        <fullName evidence="2">Uncharacterized protein</fullName>
    </submittedName>
</protein>
<evidence type="ECO:0000313" key="2">
    <source>
        <dbReference type="EMBL" id="VFU32707.1"/>
    </source>
</evidence>
<gene>
    <name evidence="2" type="ORF">SVIM_LOCUS145426</name>
</gene>
<dbReference type="AlphaFoldDB" id="A0A6N2LBD9"/>